<evidence type="ECO:0000256" key="1">
    <source>
        <dbReference type="ARBA" id="ARBA00004123"/>
    </source>
</evidence>
<dbReference type="SUPFAM" id="SSF55287">
    <property type="entry name" value="RPB5-like RNA polymerase subunit"/>
    <property type="match status" value="1"/>
</dbReference>
<dbReference type="SUPFAM" id="SSF53036">
    <property type="entry name" value="Eukaryotic RPB5 N-terminal domain"/>
    <property type="match status" value="1"/>
</dbReference>
<evidence type="ECO:0000313" key="7">
    <source>
        <dbReference type="Proteomes" id="UP000743370"/>
    </source>
</evidence>
<evidence type="ECO:0000259" key="5">
    <source>
        <dbReference type="Pfam" id="PF03871"/>
    </source>
</evidence>
<dbReference type="InterPro" id="IPR005571">
    <property type="entry name" value="RNA_pol_Rpb5_N"/>
</dbReference>
<evidence type="ECO:0000256" key="3">
    <source>
        <dbReference type="ARBA" id="ARBA00025765"/>
    </source>
</evidence>
<dbReference type="InterPro" id="IPR036710">
    <property type="entry name" value="RNA_pol_Rpb5_N_sf"/>
</dbReference>
<sequence length="239" mass="26827">MDCIASLIDNGSVESSRYFLSRRTVLEMLADRGYDVVQHANLISSLSDFRSRFGQQPNHEDLGFCVSHLSNPSNTVRMFLTSLLALLSSLLCIFPHRFGLQVQVAFAGTDAIKVGTVMEICSRIVDSGNLKSLIIIVQSKITSFAQKKLMNLPYKVEIIRIEDLLINITKHVLQPKYEILTDEEKKALLTKHSLEEKQLPCMLKTDGIARYYGLEKGQVVRITHSGPVVDSHVTYRCVA</sequence>
<dbReference type="GO" id="GO:0042797">
    <property type="term" value="P:tRNA transcription by RNA polymerase III"/>
    <property type="evidence" value="ECO:0007669"/>
    <property type="project" value="TreeGrafter"/>
</dbReference>
<accession>A0A8T0JIX5</accession>
<evidence type="ECO:0000259" key="4">
    <source>
        <dbReference type="Pfam" id="PF01191"/>
    </source>
</evidence>
<dbReference type="PIRSF" id="PIRSF000747">
    <property type="entry name" value="RPB5"/>
    <property type="match status" value="1"/>
</dbReference>
<dbReference type="GO" id="GO:0006362">
    <property type="term" value="P:transcription elongation by RNA polymerase I"/>
    <property type="evidence" value="ECO:0007669"/>
    <property type="project" value="TreeGrafter"/>
</dbReference>
<protein>
    <submittedName>
        <fullName evidence="6">DNA-directed RNA polymerase V subunit</fullName>
    </submittedName>
</protein>
<dbReference type="FunFam" id="3.90.940.20:FF:000001">
    <property type="entry name" value="DNA-directed RNA polymerases I, II, and III subunit RPABC1"/>
    <property type="match status" value="1"/>
</dbReference>
<dbReference type="GO" id="GO:0055029">
    <property type="term" value="C:nuclear DNA-directed RNA polymerase complex"/>
    <property type="evidence" value="ECO:0007669"/>
    <property type="project" value="UniProtKB-ARBA"/>
</dbReference>
<keyword evidence="2" id="KW-0539">Nucleus</keyword>
<keyword evidence="6" id="KW-0804">Transcription</keyword>
<dbReference type="GO" id="GO:0006366">
    <property type="term" value="P:transcription by RNA polymerase II"/>
    <property type="evidence" value="ECO:0007669"/>
    <property type="project" value="TreeGrafter"/>
</dbReference>
<proteinExistence type="inferred from homology"/>
<comment type="similarity">
    <text evidence="3">Belongs to the archaeal Rpo5/eukaryotic RPB5 RNA polymerase subunit family.</text>
</comment>
<feature type="domain" description="RNA polymerase subunit H/Rpb5 C-terminal" evidence="4">
    <location>
        <begin position="166"/>
        <end position="238"/>
    </location>
</feature>
<gene>
    <name evidence="6" type="ORF">HKW66_Vig0205870</name>
</gene>
<organism evidence="6 7">
    <name type="scientific">Phaseolus angularis</name>
    <name type="common">Azuki bean</name>
    <name type="synonym">Vigna angularis</name>
    <dbReference type="NCBI Taxonomy" id="3914"/>
    <lineage>
        <taxon>Eukaryota</taxon>
        <taxon>Viridiplantae</taxon>
        <taxon>Streptophyta</taxon>
        <taxon>Embryophyta</taxon>
        <taxon>Tracheophyta</taxon>
        <taxon>Spermatophyta</taxon>
        <taxon>Magnoliopsida</taxon>
        <taxon>eudicotyledons</taxon>
        <taxon>Gunneridae</taxon>
        <taxon>Pentapetalae</taxon>
        <taxon>rosids</taxon>
        <taxon>fabids</taxon>
        <taxon>Fabales</taxon>
        <taxon>Fabaceae</taxon>
        <taxon>Papilionoideae</taxon>
        <taxon>50 kb inversion clade</taxon>
        <taxon>NPAAA clade</taxon>
        <taxon>indigoferoid/millettioid clade</taxon>
        <taxon>Phaseoleae</taxon>
        <taxon>Vigna</taxon>
    </lineage>
</organism>
<evidence type="ECO:0000256" key="2">
    <source>
        <dbReference type="ARBA" id="ARBA00023242"/>
    </source>
</evidence>
<dbReference type="Gene3D" id="3.90.940.20">
    <property type="entry name" value="RPB5-like RNA polymerase subunit"/>
    <property type="match status" value="1"/>
</dbReference>
<dbReference type="InterPro" id="IPR035913">
    <property type="entry name" value="RPB5-like_sf"/>
</dbReference>
<evidence type="ECO:0000313" key="6">
    <source>
        <dbReference type="EMBL" id="KAG2372544.1"/>
    </source>
</evidence>
<dbReference type="InterPro" id="IPR014381">
    <property type="entry name" value="Arch_Rpo5/euc_Rpb5"/>
</dbReference>
<feature type="domain" description="RNA polymerase Rpb5 N-terminal" evidence="5">
    <location>
        <begin position="14"/>
        <end position="79"/>
    </location>
</feature>
<dbReference type="InterPro" id="IPR000783">
    <property type="entry name" value="RNA_pol_subH/Rpb5_C"/>
</dbReference>
<dbReference type="GO" id="GO:0003677">
    <property type="term" value="F:DNA binding"/>
    <property type="evidence" value="ECO:0007669"/>
    <property type="project" value="InterPro"/>
</dbReference>
<dbReference type="Proteomes" id="UP000743370">
    <property type="component" value="Unassembled WGS sequence"/>
</dbReference>
<dbReference type="GO" id="GO:0003899">
    <property type="term" value="F:DNA-directed RNA polymerase activity"/>
    <property type="evidence" value="ECO:0007669"/>
    <property type="project" value="InterPro"/>
</dbReference>
<reference evidence="6 7" key="1">
    <citation type="submission" date="2020-05" db="EMBL/GenBank/DDBJ databases">
        <title>Vigna angularis (adzuki bean) Var. LongXiaoDou No. 4 denovo assembly.</title>
        <authorList>
            <person name="Xiang H."/>
        </authorList>
    </citation>
    <scope>NUCLEOTIDE SEQUENCE [LARGE SCALE GENOMIC DNA]</scope>
    <source>
        <tissue evidence="6">Leaf</tissue>
    </source>
</reference>
<dbReference type="EMBL" id="JABFOF010000011">
    <property type="protein sequence ID" value="KAG2372544.1"/>
    <property type="molecule type" value="Genomic_DNA"/>
</dbReference>
<dbReference type="Pfam" id="PF03871">
    <property type="entry name" value="RNA_pol_Rpb5_N"/>
    <property type="match status" value="1"/>
</dbReference>
<dbReference type="PANTHER" id="PTHR10535">
    <property type="entry name" value="DNA-DIRECTED RNA POLYMERASES I, II, AND III SUBUNIT RPABC1"/>
    <property type="match status" value="1"/>
</dbReference>
<comment type="caution">
    <text evidence="6">The sequence shown here is derived from an EMBL/GenBank/DDBJ whole genome shotgun (WGS) entry which is preliminary data.</text>
</comment>
<comment type="subcellular location">
    <subcellularLocation>
        <location evidence="1">Nucleus</location>
    </subcellularLocation>
</comment>
<dbReference type="Pfam" id="PF01191">
    <property type="entry name" value="RNA_pol_Rpb5_C"/>
    <property type="match status" value="1"/>
</dbReference>
<dbReference type="PANTHER" id="PTHR10535:SF12">
    <property type="entry name" value="DNA-DIRECTED RNA POLYMERASE V SUBUNIT 5C"/>
    <property type="match status" value="1"/>
</dbReference>
<dbReference type="Gene3D" id="3.40.1340.10">
    <property type="entry name" value="RNA polymerase, Rpb5, N-terminal domain"/>
    <property type="match status" value="1"/>
</dbReference>
<keyword evidence="6" id="KW-0240">DNA-directed RNA polymerase</keyword>
<name>A0A8T0JIX5_PHAAN</name>
<dbReference type="AlphaFoldDB" id="A0A8T0JIX5"/>